<proteinExistence type="predicted"/>
<evidence type="ECO:0000313" key="2">
    <source>
        <dbReference type="EMBL" id="SMX64865.1"/>
    </source>
</evidence>
<keyword evidence="1" id="KW-1133">Transmembrane helix</keyword>
<protein>
    <submittedName>
        <fullName evidence="2">Uncharacterized protein</fullName>
    </submittedName>
</protein>
<organism evidence="2 3">
    <name type="scientific">Brevibacterium linens</name>
    <dbReference type="NCBI Taxonomy" id="1703"/>
    <lineage>
        <taxon>Bacteria</taxon>
        <taxon>Bacillati</taxon>
        <taxon>Actinomycetota</taxon>
        <taxon>Actinomycetes</taxon>
        <taxon>Micrococcales</taxon>
        <taxon>Brevibacteriaceae</taxon>
        <taxon>Brevibacterium</taxon>
    </lineage>
</organism>
<dbReference type="AlphaFoldDB" id="A0A2H1HPL1"/>
<feature type="transmembrane region" description="Helical" evidence="1">
    <location>
        <begin position="99"/>
        <end position="122"/>
    </location>
</feature>
<dbReference type="EMBL" id="FXZA01000001">
    <property type="protein sequence ID" value="SMX64865.1"/>
    <property type="molecule type" value="Genomic_DNA"/>
</dbReference>
<feature type="transmembrane region" description="Helical" evidence="1">
    <location>
        <begin position="20"/>
        <end position="42"/>
    </location>
</feature>
<evidence type="ECO:0000313" key="3">
    <source>
        <dbReference type="Proteomes" id="UP000234498"/>
    </source>
</evidence>
<evidence type="ECO:0000256" key="1">
    <source>
        <dbReference type="SAM" id="Phobius"/>
    </source>
</evidence>
<name>A0A2H1HPL1_BRELN</name>
<dbReference type="Proteomes" id="UP000234498">
    <property type="component" value="Unassembled WGS sequence"/>
</dbReference>
<accession>A0A2H1HPL1</accession>
<keyword evidence="1" id="KW-0812">Transmembrane</keyword>
<gene>
    <name evidence="2" type="ORF">BLIN101_00351</name>
</gene>
<reference evidence="2 3" key="1">
    <citation type="submission" date="2017-03" db="EMBL/GenBank/DDBJ databases">
        <authorList>
            <person name="Afonso C.L."/>
            <person name="Miller P.J."/>
            <person name="Scott M.A."/>
            <person name="Spackman E."/>
            <person name="Goraichik I."/>
            <person name="Dimitrov K.M."/>
            <person name="Suarez D.L."/>
            <person name="Swayne D.E."/>
        </authorList>
    </citation>
    <scope>NUCLEOTIDE SEQUENCE [LARGE SCALE GENOMIC DNA]</scope>
    <source>
        <strain evidence="2 3">Mu101</strain>
    </source>
</reference>
<keyword evidence="1" id="KW-0472">Membrane</keyword>
<feature type="transmembrane region" description="Helical" evidence="1">
    <location>
        <begin position="62"/>
        <end position="87"/>
    </location>
</feature>
<sequence>MMRRTTEVTPPRANDRPLNIAALLFGTAAVVAWFAGAVFEVLNGLSGLAATSENGPPFDDRYWLPGLVLTSVVPFAIGGLAFVLGLIGRRRALQVAGASRMATAAVAMGAISSSLGLLGILIDVYTGQFDNALSLL</sequence>